<evidence type="ECO:0000313" key="3">
    <source>
        <dbReference type="Proteomes" id="UP001165079"/>
    </source>
</evidence>
<dbReference type="Proteomes" id="UP001165079">
    <property type="component" value="Unassembled WGS sequence"/>
</dbReference>
<accession>A0A9W6STV1</accession>
<organism evidence="2 3">
    <name type="scientific">Actinorhabdospora filicis</name>
    <dbReference type="NCBI Taxonomy" id="1785913"/>
    <lineage>
        <taxon>Bacteria</taxon>
        <taxon>Bacillati</taxon>
        <taxon>Actinomycetota</taxon>
        <taxon>Actinomycetes</taxon>
        <taxon>Micromonosporales</taxon>
        <taxon>Micromonosporaceae</taxon>
        <taxon>Actinorhabdospora</taxon>
    </lineage>
</organism>
<sequence length="67" mass="6934">MQVEQAHHALLPAAAFFARGAHLTAGETAQGAQSPERASGDAPEGAEQRDDESAHSPIIPVPGDHEP</sequence>
<feature type="region of interest" description="Disordered" evidence="1">
    <location>
        <begin position="25"/>
        <end position="67"/>
    </location>
</feature>
<evidence type="ECO:0000313" key="2">
    <source>
        <dbReference type="EMBL" id="GLZ80636.1"/>
    </source>
</evidence>
<gene>
    <name evidence="2" type="ORF">Afil01_54430</name>
</gene>
<dbReference type="EMBL" id="BSTX01000004">
    <property type="protein sequence ID" value="GLZ80636.1"/>
    <property type="molecule type" value="Genomic_DNA"/>
</dbReference>
<proteinExistence type="predicted"/>
<dbReference type="AlphaFoldDB" id="A0A9W6STV1"/>
<name>A0A9W6STV1_9ACTN</name>
<protein>
    <submittedName>
        <fullName evidence="2">Uncharacterized protein</fullName>
    </submittedName>
</protein>
<comment type="caution">
    <text evidence="2">The sequence shown here is derived from an EMBL/GenBank/DDBJ whole genome shotgun (WGS) entry which is preliminary data.</text>
</comment>
<keyword evidence="3" id="KW-1185">Reference proteome</keyword>
<reference evidence="2" key="1">
    <citation type="submission" date="2023-03" db="EMBL/GenBank/DDBJ databases">
        <title>Actinorhabdospora filicis NBRC 111898.</title>
        <authorList>
            <person name="Ichikawa N."/>
            <person name="Sato H."/>
            <person name="Tonouchi N."/>
        </authorList>
    </citation>
    <scope>NUCLEOTIDE SEQUENCE</scope>
    <source>
        <strain evidence="2">NBRC 111898</strain>
    </source>
</reference>
<evidence type="ECO:0000256" key="1">
    <source>
        <dbReference type="SAM" id="MobiDB-lite"/>
    </source>
</evidence>